<reference evidence="1 2" key="1">
    <citation type="journal article" date="2013" name="Genome Announc.">
        <title>Genome Sequence of the Extreme Obligate Alkaliphile Bacillus marmarensis Strain DSM 21297.</title>
        <authorList>
            <person name="Wernick D.G."/>
            <person name="Choi K.Y."/>
            <person name="Tat C.A."/>
            <person name="Lafontaine Rivera J.G."/>
            <person name="Liao J.C."/>
        </authorList>
    </citation>
    <scope>NUCLEOTIDE SEQUENCE [LARGE SCALE GENOMIC DNA]</scope>
    <source>
        <strain evidence="1 2">DSM 21297</strain>
    </source>
</reference>
<organism evidence="1 2">
    <name type="scientific">Alkalihalophilus marmarensis DSM 21297</name>
    <dbReference type="NCBI Taxonomy" id="1188261"/>
    <lineage>
        <taxon>Bacteria</taxon>
        <taxon>Bacillati</taxon>
        <taxon>Bacillota</taxon>
        <taxon>Bacilli</taxon>
        <taxon>Bacillales</taxon>
        <taxon>Bacillaceae</taxon>
        <taxon>Alkalihalophilus</taxon>
    </lineage>
</organism>
<sequence length="42" mass="4992">MGVKIKLDQRKLKSALKKIEDQVRKEVKIMERNINRDIKKGL</sequence>
<evidence type="ECO:0000313" key="2">
    <source>
        <dbReference type="Proteomes" id="UP000017170"/>
    </source>
</evidence>
<proteinExistence type="predicted"/>
<gene>
    <name evidence="1" type="ORF">A33I_07905</name>
</gene>
<accession>U6SRW5</accession>
<evidence type="ECO:0000313" key="1">
    <source>
        <dbReference type="EMBL" id="ERN54333.1"/>
    </source>
</evidence>
<dbReference type="EMBL" id="ATAE01000008">
    <property type="protein sequence ID" value="ERN54333.1"/>
    <property type="molecule type" value="Genomic_DNA"/>
</dbReference>
<protein>
    <submittedName>
        <fullName evidence="1">Uncharacterized protein</fullName>
    </submittedName>
</protein>
<comment type="caution">
    <text evidence="1">The sequence shown here is derived from an EMBL/GenBank/DDBJ whole genome shotgun (WGS) entry which is preliminary data.</text>
</comment>
<name>U6SRW5_9BACI</name>
<dbReference type="AlphaFoldDB" id="U6SRW5"/>
<dbReference type="PATRIC" id="fig|1188261.3.peg.971"/>
<dbReference type="RefSeq" id="WP_022627303.1">
    <property type="nucleotide sequence ID" value="NZ_ATAE01000008.1"/>
</dbReference>
<dbReference type="Proteomes" id="UP000017170">
    <property type="component" value="Unassembled WGS sequence"/>
</dbReference>
<keyword evidence="2" id="KW-1185">Reference proteome</keyword>